<evidence type="ECO:0000256" key="3">
    <source>
        <dbReference type="ARBA" id="ARBA00022741"/>
    </source>
</evidence>
<evidence type="ECO:0000256" key="6">
    <source>
        <dbReference type="SAM" id="MobiDB-lite"/>
    </source>
</evidence>
<dbReference type="PROSITE" id="PS50011">
    <property type="entry name" value="PROTEIN_KINASE_DOM"/>
    <property type="match status" value="1"/>
</dbReference>
<evidence type="ECO:0000256" key="5">
    <source>
        <dbReference type="ARBA" id="ARBA00022840"/>
    </source>
</evidence>
<accession>A0AAW1PPH1</accession>
<dbReference type="Proteomes" id="UP001465755">
    <property type="component" value="Unassembled WGS sequence"/>
</dbReference>
<dbReference type="SMART" id="SM00220">
    <property type="entry name" value="S_TKc"/>
    <property type="match status" value="1"/>
</dbReference>
<feature type="domain" description="Protein kinase" evidence="7">
    <location>
        <begin position="1"/>
        <end position="293"/>
    </location>
</feature>
<gene>
    <name evidence="8" type="ORF">WJX73_009694</name>
</gene>
<evidence type="ECO:0000259" key="7">
    <source>
        <dbReference type="PROSITE" id="PS50011"/>
    </source>
</evidence>
<dbReference type="PANTHER" id="PTHR24346">
    <property type="entry name" value="MAP/MICROTUBULE AFFINITY-REGULATING KINASE"/>
    <property type="match status" value="1"/>
</dbReference>
<feature type="region of interest" description="Disordered" evidence="6">
    <location>
        <begin position="1"/>
        <end position="39"/>
    </location>
</feature>
<keyword evidence="4" id="KW-0418">Kinase</keyword>
<proteinExistence type="predicted"/>
<keyword evidence="5" id="KW-0067">ATP-binding</keyword>
<name>A0AAW1PPH1_9CHLO</name>
<reference evidence="8 9" key="1">
    <citation type="journal article" date="2024" name="Nat. Commun.">
        <title>Phylogenomics reveals the evolutionary origins of lichenization in chlorophyte algae.</title>
        <authorList>
            <person name="Puginier C."/>
            <person name="Libourel C."/>
            <person name="Otte J."/>
            <person name="Skaloud P."/>
            <person name="Haon M."/>
            <person name="Grisel S."/>
            <person name="Petersen M."/>
            <person name="Berrin J.G."/>
            <person name="Delaux P.M."/>
            <person name="Dal Grande F."/>
            <person name="Keller J."/>
        </authorList>
    </citation>
    <scope>NUCLEOTIDE SEQUENCE [LARGE SCALE GENOMIC DNA]</scope>
    <source>
        <strain evidence="8 9">SAG 2036</strain>
    </source>
</reference>
<dbReference type="InterPro" id="IPR011009">
    <property type="entry name" value="Kinase-like_dom_sf"/>
</dbReference>
<feature type="region of interest" description="Disordered" evidence="6">
    <location>
        <begin position="382"/>
        <end position="426"/>
    </location>
</feature>
<keyword evidence="3" id="KW-0547">Nucleotide-binding</keyword>
<dbReference type="AlphaFoldDB" id="A0AAW1PPH1"/>
<evidence type="ECO:0000313" key="9">
    <source>
        <dbReference type="Proteomes" id="UP001465755"/>
    </source>
</evidence>
<evidence type="ECO:0000256" key="1">
    <source>
        <dbReference type="ARBA" id="ARBA00022527"/>
    </source>
</evidence>
<dbReference type="GO" id="GO:0035556">
    <property type="term" value="P:intracellular signal transduction"/>
    <property type="evidence" value="ECO:0007669"/>
    <property type="project" value="TreeGrafter"/>
</dbReference>
<dbReference type="SUPFAM" id="SSF56112">
    <property type="entry name" value="Protein kinase-like (PK-like)"/>
    <property type="match status" value="1"/>
</dbReference>
<dbReference type="Pfam" id="PF00069">
    <property type="entry name" value="Pkinase"/>
    <property type="match status" value="1"/>
</dbReference>
<dbReference type="InterPro" id="IPR000719">
    <property type="entry name" value="Prot_kinase_dom"/>
</dbReference>
<feature type="compositionally biased region" description="Polar residues" evidence="6">
    <location>
        <begin position="416"/>
        <end position="426"/>
    </location>
</feature>
<dbReference type="GO" id="GO:0005524">
    <property type="term" value="F:ATP binding"/>
    <property type="evidence" value="ECO:0007669"/>
    <property type="project" value="UniProtKB-KW"/>
</dbReference>
<keyword evidence="1" id="KW-0723">Serine/threonine-protein kinase</keyword>
<sequence length="426" mass="47417">MGGCVSKAVGKQSDQFAGGGKPATKAKGKAKTNEVDRAPGSFSASHQAVKLLGRGMAGDTWLFRDTESHKLVAIKLYPRPIPDIQHESTLREIKTQTDLAPGNLIMDEDEARYYFSQYIDAVDYCHKHDIAHRDLKLDNALLDDSNPPLLKICDFGFARYFGKQAKLERVNSHLGTPEYMSPELLHNGIANTEGRLEDYDPRRTDVWASGVMLVVTLLGAFPFDHTANHTAGTTDDELDLWLQEINQSWDKSPTIASNVGALSEPCRDLLDKIFVVNPKDRISVADILKHPWMAKELPEPYQGQLTKIRSQNKELADHMAKRTLDSVKVNERNQQLREIVDSACEKETASKSFHNLRPLHVMDFKKGPLKRINLSEEFVLAEGPDPDSEGAIVSERCAPSHSGLSQHLDKADKSGSNKSKPSSVQR</sequence>
<organism evidence="8 9">
    <name type="scientific">Symbiochloris irregularis</name>
    <dbReference type="NCBI Taxonomy" id="706552"/>
    <lineage>
        <taxon>Eukaryota</taxon>
        <taxon>Viridiplantae</taxon>
        <taxon>Chlorophyta</taxon>
        <taxon>core chlorophytes</taxon>
        <taxon>Trebouxiophyceae</taxon>
        <taxon>Trebouxiales</taxon>
        <taxon>Trebouxiaceae</taxon>
        <taxon>Symbiochloris</taxon>
    </lineage>
</organism>
<dbReference type="GO" id="GO:0004674">
    <property type="term" value="F:protein serine/threonine kinase activity"/>
    <property type="evidence" value="ECO:0007669"/>
    <property type="project" value="UniProtKB-KW"/>
</dbReference>
<evidence type="ECO:0000313" key="8">
    <source>
        <dbReference type="EMBL" id="KAK9809819.1"/>
    </source>
</evidence>
<evidence type="ECO:0000256" key="4">
    <source>
        <dbReference type="ARBA" id="ARBA00022777"/>
    </source>
</evidence>
<dbReference type="Gene3D" id="3.30.200.20">
    <property type="entry name" value="Phosphorylase Kinase, domain 1"/>
    <property type="match status" value="1"/>
</dbReference>
<protein>
    <recommendedName>
        <fullName evidence="7">Protein kinase domain-containing protein</fullName>
    </recommendedName>
</protein>
<dbReference type="PANTHER" id="PTHR24346:SF82">
    <property type="entry name" value="KP78A-RELATED"/>
    <property type="match status" value="1"/>
</dbReference>
<dbReference type="GO" id="GO:0005737">
    <property type="term" value="C:cytoplasm"/>
    <property type="evidence" value="ECO:0007669"/>
    <property type="project" value="TreeGrafter"/>
</dbReference>
<keyword evidence="9" id="KW-1185">Reference proteome</keyword>
<evidence type="ECO:0000256" key="2">
    <source>
        <dbReference type="ARBA" id="ARBA00022679"/>
    </source>
</evidence>
<keyword evidence="2" id="KW-0808">Transferase</keyword>
<dbReference type="Gene3D" id="1.10.510.10">
    <property type="entry name" value="Transferase(Phosphotransferase) domain 1"/>
    <property type="match status" value="1"/>
</dbReference>
<dbReference type="EMBL" id="JALJOQ010000016">
    <property type="protein sequence ID" value="KAK9809819.1"/>
    <property type="molecule type" value="Genomic_DNA"/>
</dbReference>
<comment type="caution">
    <text evidence="8">The sequence shown here is derived from an EMBL/GenBank/DDBJ whole genome shotgun (WGS) entry which is preliminary data.</text>
</comment>